<feature type="region of interest" description="Disordered" evidence="1">
    <location>
        <begin position="1"/>
        <end position="25"/>
    </location>
</feature>
<reference evidence="2" key="1">
    <citation type="submission" date="2020-09" db="EMBL/GenBank/DDBJ databases">
        <title>Genome-Enabled Discovery of Anthraquinone Biosynthesis in Senna tora.</title>
        <authorList>
            <person name="Kang S.-H."/>
            <person name="Pandey R.P."/>
            <person name="Lee C.-M."/>
            <person name="Sim J.-S."/>
            <person name="Jeong J.-T."/>
            <person name="Choi B.-S."/>
            <person name="Jung M."/>
            <person name="Ginzburg D."/>
            <person name="Zhao K."/>
            <person name="Won S.Y."/>
            <person name="Oh T.-J."/>
            <person name="Yu Y."/>
            <person name="Kim N.-H."/>
            <person name="Lee O.R."/>
            <person name="Lee T.-H."/>
            <person name="Bashyal P."/>
            <person name="Kim T.-S."/>
            <person name="Lee W.-H."/>
            <person name="Kawkins C."/>
            <person name="Kim C.-K."/>
            <person name="Kim J.S."/>
            <person name="Ahn B.O."/>
            <person name="Rhee S.Y."/>
            <person name="Sohng J.K."/>
        </authorList>
    </citation>
    <scope>NUCLEOTIDE SEQUENCE</scope>
    <source>
        <tissue evidence="2">Leaf</tissue>
    </source>
</reference>
<proteinExistence type="predicted"/>
<name>A0A834TPD9_9FABA</name>
<dbReference type="AlphaFoldDB" id="A0A834TPD9"/>
<keyword evidence="3" id="KW-1185">Reference proteome</keyword>
<gene>
    <name evidence="2" type="ORF">G2W53_017527</name>
</gene>
<dbReference type="Proteomes" id="UP000634136">
    <property type="component" value="Unassembled WGS sequence"/>
</dbReference>
<evidence type="ECO:0000313" key="2">
    <source>
        <dbReference type="EMBL" id="KAF7826363.1"/>
    </source>
</evidence>
<sequence>MDNSLQPNMTKCGLGESEQEEGIPE</sequence>
<evidence type="ECO:0000313" key="3">
    <source>
        <dbReference type="Proteomes" id="UP000634136"/>
    </source>
</evidence>
<evidence type="ECO:0000256" key="1">
    <source>
        <dbReference type="SAM" id="MobiDB-lite"/>
    </source>
</evidence>
<organism evidence="2 3">
    <name type="scientific">Senna tora</name>
    <dbReference type="NCBI Taxonomy" id="362788"/>
    <lineage>
        <taxon>Eukaryota</taxon>
        <taxon>Viridiplantae</taxon>
        <taxon>Streptophyta</taxon>
        <taxon>Embryophyta</taxon>
        <taxon>Tracheophyta</taxon>
        <taxon>Spermatophyta</taxon>
        <taxon>Magnoliopsida</taxon>
        <taxon>eudicotyledons</taxon>
        <taxon>Gunneridae</taxon>
        <taxon>Pentapetalae</taxon>
        <taxon>rosids</taxon>
        <taxon>fabids</taxon>
        <taxon>Fabales</taxon>
        <taxon>Fabaceae</taxon>
        <taxon>Caesalpinioideae</taxon>
        <taxon>Cassia clade</taxon>
        <taxon>Senna</taxon>
    </lineage>
</organism>
<accession>A0A834TPD9</accession>
<protein>
    <submittedName>
        <fullName evidence="2">Uncharacterized protein</fullName>
    </submittedName>
</protein>
<dbReference type="EMBL" id="JAAIUW010000006">
    <property type="protein sequence ID" value="KAF7826363.1"/>
    <property type="molecule type" value="Genomic_DNA"/>
</dbReference>
<comment type="caution">
    <text evidence="2">The sequence shown here is derived from an EMBL/GenBank/DDBJ whole genome shotgun (WGS) entry which is preliminary data.</text>
</comment>